<dbReference type="InterPro" id="IPR036322">
    <property type="entry name" value="WD40_repeat_dom_sf"/>
</dbReference>
<dbReference type="RefSeq" id="XP_002780097.1">
    <property type="nucleotide sequence ID" value="XM_002780051.1"/>
</dbReference>
<feature type="non-terminal residue" evidence="1">
    <location>
        <position position="258"/>
    </location>
</feature>
<proteinExistence type="predicted"/>
<dbReference type="InterPro" id="IPR015943">
    <property type="entry name" value="WD40/YVTN_repeat-like_dom_sf"/>
</dbReference>
<dbReference type="EMBL" id="GG676258">
    <property type="protein sequence ID" value="EER11892.1"/>
    <property type="molecule type" value="Genomic_DNA"/>
</dbReference>
<reference evidence="1 2" key="1">
    <citation type="submission" date="2008-07" db="EMBL/GenBank/DDBJ databases">
        <authorList>
            <person name="El-Sayed N."/>
            <person name="Caler E."/>
            <person name="Inman J."/>
            <person name="Amedeo P."/>
            <person name="Hass B."/>
            <person name="Wortman J."/>
        </authorList>
    </citation>
    <scope>NUCLEOTIDE SEQUENCE [LARGE SCALE GENOMIC DNA]</scope>
    <source>
        <strain evidence="2">ATCC 50983 / TXsc</strain>
    </source>
</reference>
<keyword evidence="2" id="KW-1185">Reference proteome</keyword>
<dbReference type="OrthoDB" id="47276at2759"/>
<dbReference type="AlphaFoldDB" id="C5KUK5"/>
<gene>
    <name evidence="1" type="ORF">Pmar_PMAR015600</name>
</gene>
<dbReference type="Gene3D" id="2.130.10.10">
    <property type="entry name" value="YVTN repeat-like/Quinoprotein amine dehydrogenase"/>
    <property type="match status" value="2"/>
</dbReference>
<organism evidence="2">
    <name type="scientific">Perkinsus marinus (strain ATCC 50983 / TXsc)</name>
    <dbReference type="NCBI Taxonomy" id="423536"/>
    <lineage>
        <taxon>Eukaryota</taxon>
        <taxon>Sar</taxon>
        <taxon>Alveolata</taxon>
        <taxon>Perkinsozoa</taxon>
        <taxon>Perkinsea</taxon>
        <taxon>Perkinsida</taxon>
        <taxon>Perkinsidae</taxon>
        <taxon>Perkinsus</taxon>
    </lineage>
</organism>
<name>C5KUK5_PERM5</name>
<dbReference type="PANTHER" id="PTHR32215:SF0">
    <property type="entry name" value="CILIA- AND FLAGELLA-ASSOCIATED PROTEIN 57"/>
    <property type="match status" value="1"/>
</dbReference>
<dbReference type="Proteomes" id="UP000007800">
    <property type="component" value="Unassembled WGS sequence"/>
</dbReference>
<dbReference type="PANTHER" id="PTHR32215">
    <property type="entry name" value="CILIA- AND FLAGELLA-ASSOCIATED PROTEIN 57"/>
    <property type="match status" value="1"/>
</dbReference>
<accession>C5KUK5</accession>
<protein>
    <submittedName>
        <fullName evidence="1">Uncharacterized protein</fullName>
    </submittedName>
</protein>
<evidence type="ECO:0000313" key="1">
    <source>
        <dbReference type="EMBL" id="EER11892.1"/>
    </source>
</evidence>
<dbReference type="InParanoid" id="C5KUK5"/>
<dbReference type="SUPFAM" id="SSF50978">
    <property type="entry name" value="WD40 repeat-like"/>
    <property type="match status" value="1"/>
</dbReference>
<sequence length="258" mass="28310">MQSATKPIRDMKRNDDLVGVEVTAKHIFGFNSRVRNHPIFVDEVTVAYAAAHYVIIHNTETNTQKLLPNHSGSIGVTCLALCPENRYLAVAESFLVNRQQESNSLITVAVTPTPTTTAMGTWIANWCLDKVPVGASRLLAWSKIAAPVAAANKRMSIRGLSAEGSVVAGTRFPSVIVWNYEDRKCEIHEKFDEEVCCVAIHPNGFGMIVALAGRIRLMNLLMDAIQPYKDLPVRNSREVKYAHGGHLFAVAGSANQVQ</sequence>
<dbReference type="GeneID" id="9060646"/>
<dbReference type="InterPro" id="IPR052993">
    <property type="entry name" value="CFA-57"/>
</dbReference>
<evidence type="ECO:0000313" key="2">
    <source>
        <dbReference type="Proteomes" id="UP000007800"/>
    </source>
</evidence>